<evidence type="ECO:0000313" key="2">
    <source>
        <dbReference type="EMBL" id="KAB8037853.1"/>
    </source>
</evidence>
<name>A0A6N6VRZ1_9BACT</name>
<comment type="caution">
    <text evidence="2">The sequence shown here is derived from an EMBL/GenBank/DDBJ whole genome shotgun (WGS) entry which is preliminary data.</text>
</comment>
<dbReference type="EMBL" id="WFLM01000004">
    <property type="protein sequence ID" value="KAB8037853.1"/>
    <property type="molecule type" value="Genomic_DNA"/>
</dbReference>
<keyword evidence="1" id="KW-0812">Transmembrane</keyword>
<feature type="transmembrane region" description="Helical" evidence="1">
    <location>
        <begin position="9"/>
        <end position="34"/>
    </location>
</feature>
<keyword evidence="1" id="KW-0472">Membrane</keyword>
<keyword evidence="3" id="KW-1185">Reference proteome</keyword>
<proteinExistence type="predicted"/>
<evidence type="ECO:0000256" key="1">
    <source>
        <dbReference type="SAM" id="Phobius"/>
    </source>
</evidence>
<evidence type="ECO:0000313" key="3">
    <source>
        <dbReference type="Proteomes" id="UP000437748"/>
    </source>
</evidence>
<reference evidence="2 3" key="1">
    <citation type="submission" date="2019-10" db="EMBL/GenBank/DDBJ databases">
        <title>New species of Slilvanegrellaceae.</title>
        <authorList>
            <person name="Pitt A."/>
            <person name="Hahn M.W."/>
        </authorList>
    </citation>
    <scope>NUCLEOTIDE SEQUENCE [LARGE SCALE GENOMIC DNA]</scope>
    <source>
        <strain evidence="2 3">SP-Ram-0.45-NSY-1</strain>
    </source>
</reference>
<keyword evidence="1" id="KW-1133">Transmembrane helix</keyword>
<organism evidence="2 3">
    <name type="scientific">Silvanigrella paludirubra</name>
    <dbReference type="NCBI Taxonomy" id="2499159"/>
    <lineage>
        <taxon>Bacteria</taxon>
        <taxon>Pseudomonadati</taxon>
        <taxon>Bdellovibrionota</taxon>
        <taxon>Oligoflexia</taxon>
        <taxon>Silvanigrellales</taxon>
        <taxon>Silvanigrellaceae</taxon>
        <taxon>Silvanigrella</taxon>
    </lineage>
</organism>
<accession>A0A6N6VRZ1</accession>
<dbReference type="Proteomes" id="UP000437748">
    <property type="component" value="Unassembled WGS sequence"/>
</dbReference>
<protein>
    <submittedName>
        <fullName evidence="2">Uncharacterized protein</fullName>
    </submittedName>
</protein>
<gene>
    <name evidence="2" type="ORF">GCL60_11810</name>
</gene>
<sequence length="161" mass="19224">MNCKRRTEIFITLFISILGAIIGAFAGGYITYFYQNKLEKKKFFSSELPKITLSFNQNINYLLDNSKKYIDYKNNRNNTSFTFKQRKEEIMSQLYFFEFISIIYSFNLKTEIENCSCELQNFSDYTLHANDENNFMKYNKLLTKTCKEVTIKIIENSKSYY</sequence>
<dbReference type="AlphaFoldDB" id="A0A6N6VRZ1"/>